<keyword evidence="1" id="KW-0472">Membrane</keyword>
<proteinExistence type="predicted"/>
<dbReference type="RefSeq" id="WP_025746843.1">
    <property type="nucleotide sequence ID" value="NZ_FOXR01000057.1"/>
</dbReference>
<dbReference type="Proteomes" id="UP000198577">
    <property type="component" value="Unassembled WGS sequence"/>
</dbReference>
<feature type="transmembrane region" description="Helical" evidence="1">
    <location>
        <begin position="39"/>
        <end position="59"/>
    </location>
</feature>
<feature type="transmembrane region" description="Helical" evidence="1">
    <location>
        <begin position="6"/>
        <end position="27"/>
    </location>
</feature>
<name>A0A1I5YQL9_9FIRM</name>
<evidence type="ECO:0000313" key="2">
    <source>
        <dbReference type="EMBL" id="SFQ46432.1"/>
    </source>
</evidence>
<accession>A0A1I5YQL9</accession>
<dbReference type="InterPro" id="IPR008407">
    <property type="entry name" value="Brnchd-chn_aa_trnsp_AzlD"/>
</dbReference>
<keyword evidence="3" id="KW-1185">Reference proteome</keyword>
<evidence type="ECO:0000256" key="1">
    <source>
        <dbReference type="SAM" id="Phobius"/>
    </source>
</evidence>
<dbReference type="AlphaFoldDB" id="A0A1I5YQL9"/>
<feature type="transmembrane region" description="Helical" evidence="1">
    <location>
        <begin position="71"/>
        <end position="102"/>
    </location>
</feature>
<gene>
    <name evidence="2" type="ORF">SAMN05444406_15710</name>
</gene>
<sequence length="105" mass="11633">MEQKVILIIIGMSLVTYLPRMLPMVLLSKVKLPPLFLKWLQFIPVAVLSALLAPAILAPQDELSIGLDNNAFIASIPCFFVAIRTKNLFLTIVVGILAMFLLQNL</sequence>
<keyword evidence="1" id="KW-0812">Transmembrane</keyword>
<dbReference type="OrthoDB" id="9811308at2"/>
<keyword evidence="1" id="KW-1133">Transmembrane helix</keyword>
<reference evidence="2 3" key="1">
    <citation type="submission" date="2016-10" db="EMBL/GenBank/DDBJ databases">
        <authorList>
            <person name="de Groot N.N."/>
        </authorList>
    </citation>
    <scope>NUCLEOTIDE SEQUENCE [LARGE SCALE GENOMIC DNA]</scope>
    <source>
        <strain evidence="2 3">DSM 20678</strain>
    </source>
</reference>
<dbReference type="EMBL" id="FOXR01000057">
    <property type="protein sequence ID" value="SFQ46432.1"/>
    <property type="molecule type" value="Genomic_DNA"/>
</dbReference>
<dbReference type="Pfam" id="PF05437">
    <property type="entry name" value="AzlD"/>
    <property type="match status" value="1"/>
</dbReference>
<protein>
    <submittedName>
        <fullName evidence="2">Branched-chain amino acid transport protein</fullName>
    </submittedName>
</protein>
<evidence type="ECO:0000313" key="3">
    <source>
        <dbReference type="Proteomes" id="UP000198577"/>
    </source>
</evidence>
<organism evidence="2 3">
    <name type="scientific">Caldicoprobacter faecalis</name>
    <dbReference type="NCBI Taxonomy" id="937334"/>
    <lineage>
        <taxon>Bacteria</taxon>
        <taxon>Bacillati</taxon>
        <taxon>Bacillota</taxon>
        <taxon>Clostridia</taxon>
        <taxon>Caldicoprobacterales</taxon>
        <taxon>Caldicoprobacteraceae</taxon>
        <taxon>Caldicoprobacter</taxon>
    </lineage>
</organism>